<organism evidence="1 2">
    <name type="scientific">Irpex rosettiformis</name>
    <dbReference type="NCBI Taxonomy" id="378272"/>
    <lineage>
        <taxon>Eukaryota</taxon>
        <taxon>Fungi</taxon>
        <taxon>Dikarya</taxon>
        <taxon>Basidiomycota</taxon>
        <taxon>Agaricomycotina</taxon>
        <taxon>Agaricomycetes</taxon>
        <taxon>Polyporales</taxon>
        <taxon>Irpicaceae</taxon>
        <taxon>Irpex</taxon>
    </lineage>
</organism>
<accession>A0ACB8U7E1</accession>
<dbReference type="Proteomes" id="UP001055072">
    <property type="component" value="Unassembled WGS sequence"/>
</dbReference>
<name>A0ACB8U7E1_9APHY</name>
<keyword evidence="2" id="KW-1185">Reference proteome</keyword>
<gene>
    <name evidence="1" type="ORF">BDY19DRAFT_992827</name>
</gene>
<dbReference type="EMBL" id="MU274909">
    <property type="protein sequence ID" value="KAI0089875.1"/>
    <property type="molecule type" value="Genomic_DNA"/>
</dbReference>
<proteinExistence type="predicted"/>
<comment type="caution">
    <text evidence="1">The sequence shown here is derived from an EMBL/GenBank/DDBJ whole genome shotgun (WGS) entry which is preliminary data.</text>
</comment>
<protein>
    <submittedName>
        <fullName evidence="1">Uncharacterized protein</fullName>
    </submittedName>
</protein>
<evidence type="ECO:0000313" key="2">
    <source>
        <dbReference type="Proteomes" id="UP001055072"/>
    </source>
</evidence>
<reference evidence="1" key="1">
    <citation type="journal article" date="2021" name="Environ. Microbiol.">
        <title>Gene family expansions and transcriptome signatures uncover fungal adaptations to wood decay.</title>
        <authorList>
            <person name="Hage H."/>
            <person name="Miyauchi S."/>
            <person name="Viragh M."/>
            <person name="Drula E."/>
            <person name="Min B."/>
            <person name="Chaduli D."/>
            <person name="Navarro D."/>
            <person name="Favel A."/>
            <person name="Norest M."/>
            <person name="Lesage-Meessen L."/>
            <person name="Balint B."/>
            <person name="Merenyi Z."/>
            <person name="de Eugenio L."/>
            <person name="Morin E."/>
            <person name="Martinez A.T."/>
            <person name="Baldrian P."/>
            <person name="Stursova M."/>
            <person name="Martinez M.J."/>
            <person name="Novotny C."/>
            <person name="Magnuson J.K."/>
            <person name="Spatafora J.W."/>
            <person name="Maurice S."/>
            <person name="Pangilinan J."/>
            <person name="Andreopoulos W."/>
            <person name="LaButti K."/>
            <person name="Hundley H."/>
            <person name="Na H."/>
            <person name="Kuo A."/>
            <person name="Barry K."/>
            <person name="Lipzen A."/>
            <person name="Henrissat B."/>
            <person name="Riley R."/>
            <person name="Ahrendt S."/>
            <person name="Nagy L.G."/>
            <person name="Grigoriev I.V."/>
            <person name="Martin F."/>
            <person name="Rosso M.N."/>
        </authorList>
    </citation>
    <scope>NUCLEOTIDE SEQUENCE</scope>
    <source>
        <strain evidence="1">CBS 384.51</strain>
    </source>
</reference>
<evidence type="ECO:0000313" key="1">
    <source>
        <dbReference type="EMBL" id="KAI0089875.1"/>
    </source>
</evidence>
<sequence length="201" mass="22568">MEEKVEMANDFLRTGMTGVSIKYRGQQIDYASQIMILQHRSHVFPISIVDHYADLIRWYRAGAVVSESFSYVDGPSNWLALSICGHETCGYLAWGIAEKRLVFLKDGWRADIEGSASKADMYAILDENQVPCLPAVCAGGDVFRSDGTVESTVAQEYIRNRIVQHLALPLRMVRNAKELLIAIRNTLKVIKVAYYNAGILH</sequence>